<protein>
    <submittedName>
        <fullName evidence="1">Uncharacterized protein</fullName>
    </submittedName>
</protein>
<sequence>MGNDAPRRLKSALERRTSRLQRRGVESHFQYGRHRHHPASVRLPFLGTRKNNGFVLTVANSRRDPSLSNVIPFIPAKEIRRVCSLEFPVSSTFPSYDVNILTSRLAPLIKSSCQRGMVSGSGRCHQGQWRNRSCEVSLLDIGATYIICDPQNISSSPRHEEACVSWRVQWLVVGDSAATVCTMFASSRERTIYPALALGGCSHTMMGIPRPV</sequence>
<gene>
    <name evidence="1" type="ORF">N657DRAFT_408649</name>
</gene>
<name>A0AAN6TZ81_9PEZI</name>
<reference evidence="1" key="2">
    <citation type="submission" date="2023-05" db="EMBL/GenBank/DDBJ databases">
        <authorList>
            <consortium name="Lawrence Berkeley National Laboratory"/>
            <person name="Steindorff A."/>
            <person name="Hensen N."/>
            <person name="Bonometti L."/>
            <person name="Westerberg I."/>
            <person name="Brannstrom I.O."/>
            <person name="Guillou S."/>
            <person name="Cros-Aarteil S."/>
            <person name="Calhoun S."/>
            <person name="Haridas S."/>
            <person name="Kuo A."/>
            <person name="Mondo S."/>
            <person name="Pangilinan J."/>
            <person name="Riley R."/>
            <person name="Labutti K."/>
            <person name="Andreopoulos B."/>
            <person name="Lipzen A."/>
            <person name="Chen C."/>
            <person name="Yanf M."/>
            <person name="Daum C."/>
            <person name="Ng V."/>
            <person name="Clum A."/>
            <person name="Ohm R."/>
            <person name="Martin F."/>
            <person name="Silar P."/>
            <person name="Natvig D."/>
            <person name="Lalanne C."/>
            <person name="Gautier V."/>
            <person name="Ament-Velasquez S.L."/>
            <person name="Kruys A."/>
            <person name="Hutchinson M.I."/>
            <person name="Powell A.J."/>
            <person name="Barry K."/>
            <person name="Miller A.N."/>
            <person name="Grigoriev I.V."/>
            <person name="Debuchy R."/>
            <person name="Gladieux P."/>
            <person name="Thoren M.H."/>
            <person name="Johannesson H."/>
        </authorList>
    </citation>
    <scope>NUCLEOTIDE SEQUENCE</scope>
    <source>
        <strain evidence="1">CBS 731.68</strain>
    </source>
</reference>
<comment type="caution">
    <text evidence="1">The sequence shown here is derived from an EMBL/GenBank/DDBJ whole genome shotgun (WGS) entry which is preliminary data.</text>
</comment>
<dbReference type="AlphaFoldDB" id="A0AAN6TZ81"/>
<keyword evidence="2" id="KW-1185">Reference proteome</keyword>
<organism evidence="1 2">
    <name type="scientific">Parathielavia appendiculata</name>
    <dbReference type="NCBI Taxonomy" id="2587402"/>
    <lineage>
        <taxon>Eukaryota</taxon>
        <taxon>Fungi</taxon>
        <taxon>Dikarya</taxon>
        <taxon>Ascomycota</taxon>
        <taxon>Pezizomycotina</taxon>
        <taxon>Sordariomycetes</taxon>
        <taxon>Sordariomycetidae</taxon>
        <taxon>Sordariales</taxon>
        <taxon>Chaetomiaceae</taxon>
        <taxon>Parathielavia</taxon>
    </lineage>
</organism>
<dbReference type="GeneID" id="87824004"/>
<dbReference type="Proteomes" id="UP001302602">
    <property type="component" value="Unassembled WGS sequence"/>
</dbReference>
<dbReference type="EMBL" id="MU853228">
    <property type="protein sequence ID" value="KAK4123447.1"/>
    <property type="molecule type" value="Genomic_DNA"/>
</dbReference>
<dbReference type="RefSeq" id="XP_062647218.1">
    <property type="nucleotide sequence ID" value="XM_062787234.1"/>
</dbReference>
<evidence type="ECO:0000313" key="2">
    <source>
        <dbReference type="Proteomes" id="UP001302602"/>
    </source>
</evidence>
<accession>A0AAN6TZ81</accession>
<proteinExistence type="predicted"/>
<reference evidence="1" key="1">
    <citation type="journal article" date="2023" name="Mol. Phylogenet. Evol.">
        <title>Genome-scale phylogeny and comparative genomics of the fungal order Sordariales.</title>
        <authorList>
            <person name="Hensen N."/>
            <person name="Bonometti L."/>
            <person name="Westerberg I."/>
            <person name="Brannstrom I.O."/>
            <person name="Guillou S."/>
            <person name="Cros-Aarteil S."/>
            <person name="Calhoun S."/>
            <person name="Haridas S."/>
            <person name="Kuo A."/>
            <person name="Mondo S."/>
            <person name="Pangilinan J."/>
            <person name="Riley R."/>
            <person name="LaButti K."/>
            <person name="Andreopoulos B."/>
            <person name="Lipzen A."/>
            <person name="Chen C."/>
            <person name="Yan M."/>
            <person name="Daum C."/>
            <person name="Ng V."/>
            <person name="Clum A."/>
            <person name="Steindorff A."/>
            <person name="Ohm R.A."/>
            <person name="Martin F."/>
            <person name="Silar P."/>
            <person name="Natvig D.O."/>
            <person name="Lalanne C."/>
            <person name="Gautier V."/>
            <person name="Ament-Velasquez S.L."/>
            <person name="Kruys A."/>
            <person name="Hutchinson M.I."/>
            <person name="Powell A.J."/>
            <person name="Barry K."/>
            <person name="Miller A.N."/>
            <person name="Grigoriev I.V."/>
            <person name="Debuchy R."/>
            <person name="Gladieux P."/>
            <person name="Hiltunen Thoren M."/>
            <person name="Johannesson H."/>
        </authorList>
    </citation>
    <scope>NUCLEOTIDE SEQUENCE</scope>
    <source>
        <strain evidence="1">CBS 731.68</strain>
    </source>
</reference>
<evidence type="ECO:0000313" key="1">
    <source>
        <dbReference type="EMBL" id="KAK4123447.1"/>
    </source>
</evidence>